<keyword evidence="4" id="KW-1185">Reference proteome</keyword>
<protein>
    <submittedName>
        <fullName evidence="3">Uncharacterized protein</fullName>
    </submittedName>
</protein>
<dbReference type="EMBL" id="JARIHO010000029">
    <property type="protein sequence ID" value="KAJ7337691.1"/>
    <property type="molecule type" value="Genomic_DNA"/>
</dbReference>
<keyword evidence="2" id="KW-1133">Transmembrane helix</keyword>
<feature type="compositionally biased region" description="Acidic residues" evidence="1">
    <location>
        <begin position="214"/>
        <end position="223"/>
    </location>
</feature>
<proteinExistence type="predicted"/>
<gene>
    <name evidence="3" type="ORF">DFH08DRAFT_813011</name>
</gene>
<sequence>MIYTSAVVVAAATLRARLAVRWALRISKLLGALVTAAVFFLAADAVVSNTALNSFHAPTEPVSSTSLARKGDKFDDWRYHYCAILFNLSVTGMTYKIFRIKGPAGPPVCELVCHDFRSEFEITYQCVGTFNFVDRDIFMRYFGGGPGHYQVKVPQPEADELELSDDEDPEPSEGPVPEAPESEPESEDDPDEDDPSALEDDIPDDSDEKKNDENESDGEEGEGAGELQLGAEDGEDGGDDLAAQLGYDEL</sequence>
<evidence type="ECO:0000313" key="3">
    <source>
        <dbReference type="EMBL" id="KAJ7337691.1"/>
    </source>
</evidence>
<feature type="transmembrane region" description="Helical" evidence="2">
    <location>
        <begin position="29"/>
        <end position="47"/>
    </location>
</feature>
<dbReference type="AlphaFoldDB" id="A0AAD6ZTD8"/>
<name>A0AAD6ZTD8_9AGAR</name>
<accession>A0AAD6ZTD8</accession>
<organism evidence="3 4">
    <name type="scientific">Mycena albidolilacea</name>
    <dbReference type="NCBI Taxonomy" id="1033008"/>
    <lineage>
        <taxon>Eukaryota</taxon>
        <taxon>Fungi</taxon>
        <taxon>Dikarya</taxon>
        <taxon>Basidiomycota</taxon>
        <taxon>Agaricomycotina</taxon>
        <taxon>Agaricomycetes</taxon>
        <taxon>Agaricomycetidae</taxon>
        <taxon>Agaricales</taxon>
        <taxon>Marasmiineae</taxon>
        <taxon>Mycenaceae</taxon>
        <taxon>Mycena</taxon>
    </lineage>
</organism>
<comment type="caution">
    <text evidence="3">The sequence shown here is derived from an EMBL/GenBank/DDBJ whole genome shotgun (WGS) entry which is preliminary data.</text>
</comment>
<feature type="compositionally biased region" description="Low complexity" evidence="1">
    <location>
        <begin position="240"/>
        <end position="250"/>
    </location>
</feature>
<evidence type="ECO:0000313" key="4">
    <source>
        <dbReference type="Proteomes" id="UP001218218"/>
    </source>
</evidence>
<reference evidence="3" key="1">
    <citation type="submission" date="2023-03" db="EMBL/GenBank/DDBJ databases">
        <title>Massive genome expansion in bonnet fungi (Mycena s.s.) driven by repeated elements and novel gene families across ecological guilds.</title>
        <authorList>
            <consortium name="Lawrence Berkeley National Laboratory"/>
            <person name="Harder C.B."/>
            <person name="Miyauchi S."/>
            <person name="Viragh M."/>
            <person name="Kuo A."/>
            <person name="Thoen E."/>
            <person name="Andreopoulos B."/>
            <person name="Lu D."/>
            <person name="Skrede I."/>
            <person name="Drula E."/>
            <person name="Henrissat B."/>
            <person name="Morin E."/>
            <person name="Kohler A."/>
            <person name="Barry K."/>
            <person name="LaButti K."/>
            <person name="Morin E."/>
            <person name="Salamov A."/>
            <person name="Lipzen A."/>
            <person name="Mereny Z."/>
            <person name="Hegedus B."/>
            <person name="Baldrian P."/>
            <person name="Stursova M."/>
            <person name="Weitz H."/>
            <person name="Taylor A."/>
            <person name="Grigoriev I.V."/>
            <person name="Nagy L.G."/>
            <person name="Martin F."/>
            <person name="Kauserud H."/>
        </authorList>
    </citation>
    <scope>NUCLEOTIDE SEQUENCE</scope>
    <source>
        <strain evidence="3">CBHHK002</strain>
    </source>
</reference>
<feature type="region of interest" description="Disordered" evidence="1">
    <location>
        <begin position="158"/>
        <end position="250"/>
    </location>
</feature>
<feature type="compositionally biased region" description="Acidic residues" evidence="1">
    <location>
        <begin position="180"/>
        <end position="206"/>
    </location>
</feature>
<feature type="compositionally biased region" description="Acidic residues" evidence="1">
    <location>
        <begin position="158"/>
        <end position="171"/>
    </location>
</feature>
<evidence type="ECO:0000256" key="2">
    <source>
        <dbReference type="SAM" id="Phobius"/>
    </source>
</evidence>
<evidence type="ECO:0000256" key="1">
    <source>
        <dbReference type="SAM" id="MobiDB-lite"/>
    </source>
</evidence>
<keyword evidence="2" id="KW-0472">Membrane</keyword>
<dbReference type="Proteomes" id="UP001218218">
    <property type="component" value="Unassembled WGS sequence"/>
</dbReference>
<keyword evidence="2" id="KW-0812">Transmembrane</keyword>